<comment type="similarity">
    <text evidence="2 6">Belongs to the BI1 family.</text>
</comment>
<comment type="caution">
    <text evidence="7">The sequence shown here is derived from an EMBL/GenBank/DDBJ whole genome shotgun (WGS) entry which is preliminary data.</text>
</comment>
<keyword evidence="4 6" id="KW-1133">Transmembrane helix</keyword>
<dbReference type="PANTHER" id="PTHR23291:SF32">
    <property type="entry name" value="BAX INHIBITOR 1"/>
    <property type="match status" value="1"/>
</dbReference>
<feature type="transmembrane region" description="Helical" evidence="6">
    <location>
        <begin position="211"/>
        <end position="235"/>
    </location>
</feature>
<name>A0A8J2LJ92_9HEXA</name>
<dbReference type="Proteomes" id="UP000708208">
    <property type="component" value="Unassembled WGS sequence"/>
</dbReference>
<evidence type="ECO:0008006" key="9">
    <source>
        <dbReference type="Google" id="ProtNLM"/>
    </source>
</evidence>
<keyword evidence="5 6" id="KW-0472">Membrane</keyword>
<organism evidence="7 8">
    <name type="scientific">Allacma fusca</name>
    <dbReference type="NCBI Taxonomy" id="39272"/>
    <lineage>
        <taxon>Eukaryota</taxon>
        <taxon>Metazoa</taxon>
        <taxon>Ecdysozoa</taxon>
        <taxon>Arthropoda</taxon>
        <taxon>Hexapoda</taxon>
        <taxon>Collembola</taxon>
        <taxon>Symphypleona</taxon>
        <taxon>Sminthuridae</taxon>
        <taxon>Allacma</taxon>
    </lineage>
</organism>
<evidence type="ECO:0000313" key="7">
    <source>
        <dbReference type="EMBL" id="CAG7824104.1"/>
    </source>
</evidence>
<sequence>MRSRWNSAVGLIEYKSRQLNFVGLEISCDNIFTTFTLEATFANVASLQTLLLKKEKQRFNFLILPIGNIIQGGIRMEVLHKLQNMFNDKLDPRMQSHLRNVYASIASATLIASLGAVIHLNGYWEGGVLSGLGSLILMIMLATSRNPEGKDDGKRFAYFNGLAFCTGLSTGPLVELVWDINPSVVISALLYTCVIFGSFSLSALFAREGKFLFLGGPILSIASTMLLSSVLNIFIRSTTIAYIHLLLGLGLMSAFILYDTHLMMDKVRMGDRDYIWHALSLFIDLVSLFKHVLVLLADKEQSNQRRNKKSSNR</sequence>
<dbReference type="Pfam" id="PF01027">
    <property type="entry name" value="Bax1-I"/>
    <property type="match status" value="1"/>
</dbReference>
<feature type="transmembrane region" description="Helical" evidence="6">
    <location>
        <begin position="101"/>
        <end position="120"/>
    </location>
</feature>
<accession>A0A8J2LJ92</accession>
<evidence type="ECO:0000313" key="8">
    <source>
        <dbReference type="Proteomes" id="UP000708208"/>
    </source>
</evidence>
<feature type="transmembrane region" description="Helical" evidence="6">
    <location>
        <begin position="241"/>
        <end position="262"/>
    </location>
</feature>
<dbReference type="EMBL" id="CAJVCH010531702">
    <property type="protein sequence ID" value="CAG7824104.1"/>
    <property type="molecule type" value="Genomic_DNA"/>
</dbReference>
<dbReference type="CDD" id="cd10430">
    <property type="entry name" value="BI-1"/>
    <property type="match status" value="1"/>
</dbReference>
<evidence type="ECO:0000256" key="4">
    <source>
        <dbReference type="ARBA" id="ARBA00022989"/>
    </source>
</evidence>
<feature type="transmembrane region" description="Helical" evidence="6">
    <location>
        <begin position="156"/>
        <end position="178"/>
    </location>
</feature>
<evidence type="ECO:0000256" key="3">
    <source>
        <dbReference type="ARBA" id="ARBA00022692"/>
    </source>
</evidence>
<keyword evidence="3 6" id="KW-0812">Transmembrane</keyword>
<keyword evidence="8" id="KW-1185">Reference proteome</keyword>
<evidence type="ECO:0000256" key="6">
    <source>
        <dbReference type="RuleBase" id="RU004379"/>
    </source>
</evidence>
<feature type="transmembrane region" description="Helical" evidence="6">
    <location>
        <begin position="126"/>
        <end position="144"/>
    </location>
</feature>
<dbReference type="GO" id="GO:0016020">
    <property type="term" value="C:membrane"/>
    <property type="evidence" value="ECO:0007669"/>
    <property type="project" value="UniProtKB-SubCell"/>
</dbReference>
<dbReference type="PANTHER" id="PTHR23291">
    <property type="entry name" value="BAX INHIBITOR-RELATED"/>
    <property type="match status" value="1"/>
</dbReference>
<proteinExistence type="inferred from homology"/>
<evidence type="ECO:0000256" key="1">
    <source>
        <dbReference type="ARBA" id="ARBA00004141"/>
    </source>
</evidence>
<evidence type="ECO:0000256" key="5">
    <source>
        <dbReference type="ARBA" id="ARBA00023136"/>
    </source>
</evidence>
<feature type="transmembrane region" description="Helical" evidence="6">
    <location>
        <begin position="184"/>
        <end position="204"/>
    </location>
</feature>
<protein>
    <recommendedName>
        <fullName evidence="9">Bax inhibitor 1</fullName>
    </recommendedName>
</protein>
<feature type="transmembrane region" description="Helical" evidence="6">
    <location>
        <begin position="274"/>
        <end position="297"/>
    </location>
</feature>
<comment type="subcellular location">
    <subcellularLocation>
        <location evidence="1">Membrane</location>
        <topology evidence="1">Multi-pass membrane protein</topology>
    </subcellularLocation>
</comment>
<dbReference type="AlphaFoldDB" id="A0A8J2LJ92"/>
<reference evidence="7" key="1">
    <citation type="submission" date="2021-06" db="EMBL/GenBank/DDBJ databases">
        <authorList>
            <person name="Hodson N. C."/>
            <person name="Mongue J. A."/>
            <person name="Jaron S. K."/>
        </authorList>
    </citation>
    <scope>NUCLEOTIDE SEQUENCE</scope>
</reference>
<dbReference type="OrthoDB" id="1277691at2759"/>
<gene>
    <name evidence="7" type="ORF">AFUS01_LOCUS34282</name>
</gene>
<evidence type="ECO:0000256" key="2">
    <source>
        <dbReference type="ARBA" id="ARBA00010350"/>
    </source>
</evidence>
<dbReference type="InterPro" id="IPR006214">
    <property type="entry name" value="Bax_inhibitor_1-related"/>
</dbReference>